<dbReference type="SUPFAM" id="SSF52540">
    <property type="entry name" value="P-loop containing nucleoside triphosphate hydrolases"/>
    <property type="match status" value="1"/>
</dbReference>
<dbReference type="InterPro" id="IPR006551">
    <property type="entry name" value="Polynucleotide_phosphatase"/>
</dbReference>
<gene>
    <name evidence="2" type="ORF">B0T18DRAFT_334192</name>
</gene>
<dbReference type="GO" id="GO:0046403">
    <property type="term" value="F:polynucleotide 3'-phosphatase activity"/>
    <property type="evidence" value="ECO:0007669"/>
    <property type="project" value="TreeGrafter"/>
</dbReference>
<dbReference type="Gene3D" id="3.40.50.300">
    <property type="entry name" value="P-loop containing nucleotide triphosphate hydrolases"/>
    <property type="match status" value="1"/>
</dbReference>
<keyword evidence="2" id="KW-0808">Transferase</keyword>
<dbReference type="InterPro" id="IPR027417">
    <property type="entry name" value="P-loop_NTPase"/>
</dbReference>
<dbReference type="FunFam" id="3.40.50.300:FF:002548">
    <property type="entry name" value="DNA kinase/phosphatase Pnk1"/>
    <property type="match status" value="1"/>
</dbReference>
<evidence type="ECO:0000313" key="3">
    <source>
        <dbReference type="Proteomes" id="UP001172155"/>
    </source>
</evidence>
<accession>A0AA40EDT7</accession>
<dbReference type="InterPro" id="IPR013954">
    <property type="entry name" value="PNK3P"/>
</dbReference>
<dbReference type="GO" id="GO:0006281">
    <property type="term" value="P:DNA repair"/>
    <property type="evidence" value="ECO:0007669"/>
    <property type="project" value="TreeGrafter"/>
</dbReference>
<dbReference type="PANTHER" id="PTHR12083">
    <property type="entry name" value="BIFUNCTIONAL POLYNUCLEOTIDE PHOSPHATASE/KINASE"/>
    <property type="match status" value="1"/>
</dbReference>
<dbReference type="NCBIfam" id="TIGR01664">
    <property type="entry name" value="DNA-3'-Pase"/>
    <property type="match status" value="1"/>
</dbReference>
<dbReference type="Pfam" id="PF08645">
    <property type="entry name" value="PNK3P"/>
    <property type="match status" value="1"/>
</dbReference>
<dbReference type="InterPro" id="IPR006549">
    <property type="entry name" value="HAD-SF_hydro_IIIA"/>
</dbReference>
<reference evidence="2" key="1">
    <citation type="submission" date="2023-06" db="EMBL/GenBank/DDBJ databases">
        <title>Genome-scale phylogeny and comparative genomics of the fungal order Sordariales.</title>
        <authorList>
            <consortium name="Lawrence Berkeley National Laboratory"/>
            <person name="Hensen N."/>
            <person name="Bonometti L."/>
            <person name="Westerberg I."/>
            <person name="Brannstrom I.O."/>
            <person name="Guillou S."/>
            <person name="Cros-Aarteil S."/>
            <person name="Calhoun S."/>
            <person name="Haridas S."/>
            <person name="Kuo A."/>
            <person name="Mondo S."/>
            <person name="Pangilinan J."/>
            <person name="Riley R."/>
            <person name="LaButti K."/>
            <person name="Andreopoulos B."/>
            <person name="Lipzen A."/>
            <person name="Chen C."/>
            <person name="Yanf M."/>
            <person name="Daum C."/>
            <person name="Ng V."/>
            <person name="Clum A."/>
            <person name="Steindorff A."/>
            <person name="Ohm R."/>
            <person name="Martin F."/>
            <person name="Silar P."/>
            <person name="Natvig D."/>
            <person name="Lalanne C."/>
            <person name="Gautier V."/>
            <person name="Ament-velasquez S.L."/>
            <person name="Kruys A."/>
            <person name="Hutchinson M.I."/>
            <person name="Powell A.J."/>
            <person name="Barry K."/>
            <person name="Miller A.N."/>
            <person name="Grigoriev I.V."/>
            <person name="Debuchy R."/>
            <person name="Gladieux P."/>
            <person name="Thoren M.H."/>
            <person name="Johannesson H."/>
        </authorList>
    </citation>
    <scope>NUCLEOTIDE SEQUENCE</scope>
    <source>
        <strain evidence="2">SMH3187-1</strain>
    </source>
</reference>
<dbReference type="NCBIfam" id="TIGR01662">
    <property type="entry name" value="HAD-SF-IIIA"/>
    <property type="match status" value="1"/>
</dbReference>
<sequence length="467" mass="52142">MAPAGEKASPRAQGKRPATDNDGSISPPSLKRKAQSAISKSAVASFFTPASQKPKDRTTWNERSPNVKTPATLLVAKYLPEKTDDAIKPEDSQPSPAKHKIAAFDLDATLVKTASGKVHASDAADWQWWHPSVPDRLKQLHSEGYHVVVFTNQGGLTLHAPPKSNPPKALKNRVAEFRQKCSVILGRLDIPITLYAATAKDIFRKPRIGMWIELKDDYDLTDGDIDHENSIFVGDAGGRLVVTSDAASRKDFSCSDRNLAHNIGIPFQTPEEFFLGEQPRGFVRDFDVATFPFPDGDHPPLFERRNPQDLVLLVGPPGAGKSTFFWKHLEPLGYARINQDILKTKPKCFKVASELLEEGQSVAVDNTNPNPDVRAQWVELARKFKVPVRCVWLNTPLQLCEHNDAARSLNKPLNPEDRTVLPRLAFTGFTSRFKEPKLAEGFQDIVEVDFAFRGTKEEHDIWARYWV</sequence>
<proteinExistence type="predicted"/>
<feature type="region of interest" description="Disordered" evidence="1">
    <location>
        <begin position="1"/>
        <end position="68"/>
    </location>
</feature>
<dbReference type="Pfam" id="PF13671">
    <property type="entry name" value="AAA_33"/>
    <property type="match status" value="2"/>
</dbReference>
<name>A0AA40EDT7_9PEZI</name>
<dbReference type="FunFam" id="3.40.50.1000:FF:000078">
    <property type="entry name" value="Bifunctional polynucleotide phosphatase/kinase"/>
    <property type="match status" value="1"/>
</dbReference>
<evidence type="ECO:0000313" key="2">
    <source>
        <dbReference type="EMBL" id="KAK0737779.1"/>
    </source>
</evidence>
<keyword evidence="3" id="KW-1185">Reference proteome</keyword>
<dbReference type="InterPro" id="IPR036412">
    <property type="entry name" value="HAD-like_sf"/>
</dbReference>
<dbReference type="PANTHER" id="PTHR12083:SF9">
    <property type="entry name" value="BIFUNCTIONAL POLYNUCLEOTIDE PHOSPHATASE_KINASE"/>
    <property type="match status" value="1"/>
</dbReference>
<keyword evidence="2" id="KW-0418">Kinase</keyword>
<dbReference type="Gene3D" id="3.40.50.1000">
    <property type="entry name" value="HAD superfamily/HAD-like"/>
    <property type="match status" value="1"/>
</dbReference>
<dbReference type="EMBL" id="JAUKUD010000007">
    <property type="protein sequence ID" value="KAK0737779.1"/>
    <property type="molecule type" value="Genomic_DNA"/>
</dbReference>
<dbReference type="InterPro" id="IPR023214">
    <property type="entry name" value="HAD_sf"/>
</dbReference>
<organism evidence="2 3">
    <name type="scientific">Schizothecium vesticola</name>
    <dbReference type="NCBI Taxonomy" id="314040"/>
    <lineage>
        <taxon>Eukaryota</taxon>
        <taxon>Fungi</taxon>
        <taxon>Dikarya</taxon>
        <taxon>Ascomycota</taxon>
        <taxon>Pezizomycotina</taxon>
        <taxon>Sordariomycetes</taxon>
        <taxon>Sordariomycetidae</taxon>
        <taxon>Sordariales</taxon>
        <taxon>Schizotheciaceae</taxon>
        <taxon>Schizothecium</taxon>
    </lineage>
</organism>
<dbReference type="SUPFAM" id="SSF56784">
    <property type="entry name" value="HAD-like"/>
    <property type="match status" value="1"/>
</dbReference>
<comment type="caution">
    <text evidence="2">The sequence shown here is derived from an EMBL/GenBank/DDBJ whole genome shotgun (WGS) entry which is preliminary data.</text>
</comment>
<evidence type="ECO:0000256" key="1">
    <source>
        <dbReference type="SAM" id="MobiDB-lite"/>
    </source>
</evidence>
<dbReference type="Proteomes" id="UP001172155">
    <property type="component" value="Unassembled WGS sequence"/>
</dbReference>
<dbReference type="GO" id="GO:0046404">
    <property type="term" value="F:ATP-dependent polydeoxyribonucleotide 5'-hydroxyl-kinase activity"/>
    <property type="evidence" value="ECO:0007669"/>
    <property type="project" value="TreeGrafter"/>
</dbReference>
<protein>
    <submittedName>
        <fullName evidence="2">Polynucleotide kinase 3 phosphatase-domain-containing protein</fullName>
    </submittedName>
</protein>
<dbReference type="AlphaFoldDB" id="A0AA40EDT7"/>
<dbReference type="GO" id="GO:0003690">
    <property type="term" value="F:double-stranded DNA binding"/>
    <property type="evidence" value="ECO:0007669"/>
    <property type="project" value="TreeGrafter"/>
</dbReference>